<keyword evidence="6" id="KW-0067">ATP-binding</keyword>
<dbReference type="PROSITE" id="PS00018">
    <property type="entry name" value="EF_HAND_1"/>
    <property type="match status" value="1"/>
</dbReference>
<proteinExistence type="predicted"/>
<dbReference type="GO" id="GO:0004386">
    <property type="term" value="F:helicase activity"/>
    <property type="evidence" value="ECO:0007669"/>
    <property type="project" value="UniProtKB-KW"/>
</dbReference>
<sequence>MSYVDALTDYVPSKIYKRGKKYYETNKILDYDISDGGNKKFSLTAEVKGTYNYQVEIDLSLEGDEIHFENDCTCPYDWGSICKHEVAVLYKFLNEDYHLLGLPVNDFNSFTKLEELSESVQTTKNIPLQYYIKGLAIDAMVNFKLTLDSPNCPINKLDSIIDYIQASYAYQNLDQIVSGLSHNDIVNIEYLSNTETSKSQTPGALLFPKSQANFNFLLRLMTENEVYLDETKKRVKKGEVIYPDLILEGNLDQVEIKTKKFDYPIYEGDLHQESRLQWTVIDSQVHPLEFNSIEQIPDNILIPKEKQGEFLFEILPSLKEELELEIDEELEGYQLNSKPPEIKVKFDYQDNNILSYSEVKLGDEVYENSEILGFDSNNKCYTQMEDDPKEWFSLDTKPIENLINYLEDYEFHVSPNNFNIKDESDIQEFITEGIDNLPTEWDVETTTAFDEVEVKPVELEPIVELKDDDEDGTIDWFEFKVKYNLGGETYTYQELKKLLRQNKAGDNYLRVGNQYLILEDDKQEQEINQLLELAESQGDASYRSSYYNLLYYRNLIEETGINFVGNQVYNELNEDITADNLIKEVDIPIKAKDILRDYQKQGYYWLRFLNKYHFGGILADDMGLGKTLQTLTLLKSLSLNKPALIICPRTLIYNWSEEIKKFFPQFEHLVYYGSPTDREEMRQNFNQYQVLITSYSIISRDYLDLEDFSFSYVVLDEAHHIKNRRTKRAKGVKMIKAKNRLALTGTPIENSLEELWSIFDFLMPGYLGNYKEFRRKYLKPINQENNQEELLELKERIAPFILRRKKEEVLTELPDKIINIQPVQMSKGQEDTYRLILKEVKENLVKTVEERGFNRSQINILVALTKLRQVCDHPRLILDDSDKKLSSGKLDVLLEIVQDAIAGGHKLIVFSQFVKMLKLIKNRFKKNGIEFEYLDGSTRNRMERVNRFNQSSDVNAFLISLKAGGTGLNLTSADIVIHVDPWWNPMVERQATDRAHRIGQENQVIVYKLITTGTVEEKILKLQKRKEAIFENVIENNSNPMDEISWQDIQELLEYD</sequence>
<dbReference type="Pfam" id="PF08455">
    <property type="entry name" value="SNF2_assoc"/>
    <property type="match status" value="1"/>
</dbReference>
<gene>
    <name evidence="6" type="ORF">SAMN02745118_02582</name>
</gene>
<feature type="domain" description="Helicase C-terminal" evidence="5">
    <location>
        <begin position="889"/>
        <end position="1045"/>
    </location>
</feature>
<keyword evidence="6" id="KW-0547">Nucleotide-binding</keyword>
<evidence type="ECO:0000259" key="3">
    <source>
        <dbReference type="PROSITE" id="PS50966"/>
    </source>
</evidence>
<dbReference type="SUPFAM" id="SSF52540">
    <property type="entry name" value="P-loop containing nucleoside triphosphate hydrolases"/>
    <property type="match status" value="2"/>
</dbReference>
<dbReference type="CDD" id="cd18793">
    <property type="entry name" value="SF2_C_SNF"/>
    <property type="match status" value="1"/>
</dbReference>
<dbReference type="AlphaFoldDB" id="A0A1T4QIL9"/>
<dbReference type="InterPro" id="IPR000330">
    <property type="entry name" value="SNF2_N"/>
</dbReference>
<dbReference type="InterPro" id="IPR014001">
    <property type="entry name" value="Helicase_ATP-bd"/>
</dbReference>
<dbReference type="InterPro" id="IPR049730">
    <property type="entry name" value="SNF2/RAD54-like_C"/>
</dbReference>
<dbReference type="PROSITE" id="PS51192">
    <property type="entry name" value="HELICASE_ATP_BIND_1"/>
    <property type="match status" value="1"/>
</dbReference>
<dbReference type="PROSITE" id="PS51194">
    <property type="entry name" value="HELICASE_CTER"/>
    <property type="match status" value="1"/>
</dbReference>
<evidence type="ECO:0000259" key="5">
    <source>
        <dbReference type="PROSITE" id="PS51194"/>
    </source>
</evidence>
<name>A0A1T4QIL9_9FIRM</name>
<dbReference type="GO" id="GO:0008270">
    <property type="term" value="F:zinc ion binding"/>
    <property type="evidence" value="ECO:0007669"/>
    <property type="project" value="UniProtKB-KW"/>
</dbReference>
<protein>
    <submittedName>
        <fullName evidence="6">Superfamily II DNA or RNA helicase, SNF2 family</fullName>
    </submittedName>
</protein>
<dbReference type="InterPro" id="IPR007527">
    <property type="entry name" value="Znf_SWIM"/>
</dbReference>
<dbReference type="Proteomes" id="UP000190625">
    <property type="component" value="Unassembled WGS sequence"/>
</dbReference>
<dbReference type="Gene3D" id="3.40.50.10810">
    <property type="entry name" value="Tandem AAA-ATPase domain"/>
    <property type="match status" value="1"/>
</dbReference>
<dbReference type="InterPro" id="IPR001650">
    <property type="entry name" value="Helicase_C-like"/>
</dbReference>
<dbReference type="InterPro" id="IPR027417">
    <property type="entry name" value="P-loop_NTPase"/>
</dbReference>
<dbReference type="GO" id="GO:0005524">
    <property type="term" value="F:ATP binding"/>
    <property type="evidence" value="ECO:0007669"/>
    <property type="project" value="InterPro"/>
</dbReference>
<keyword evidence="2" id="KW-0863">Zinc-finger</keyword>
<evidence type="ECO:0000256" key="2">
    <source>
        <dbReference type="PROSITE-ProRule" id="PRU00325"/>
    </source>
</evidence>
<evidence type="ECO:0000259" key="4">
    <source>
        <dbReference type="PROSITE" id="PS51192"/>
    </source>
</evidence>
<feature type="domain" description="Helicase ATP-binding" evidence="4">
    <location>
        <begin position="607"/>
        <end position="765"/>
    </location>
</feature>
<dbReference type="SMART" id="SM00490">
    <property type="entry name" value="HELICc"/>
    <property type="match status" value="1"/>
</dbReference>
<dbReference type="InterPro" id="IPR018247">
    <property type="entry name" value="EF_Hand_1_Ca_BS"/>
</dbReference>
<keyword evidence="1" id="KW-0378">Hydrolase</keyword>
<keyword evidence="7" id="KW-1185">Reference proteome</keyword>
<dbReference type="SMART" id="SM00487">
    <property type="entry name" value="DEXDc"/>
    <property type="match status" value="1"/>
</dbReference>
<dbReference type="Gene3D" id="3.40.50.300">
    <property type="entry name" value="P-loop containing nucleotide triphosphate hydrolases"/>
    <property type="match status" value="1"/>
</dbReference>
<dbReference type="Pfam" id="PF00176">
    <property type="entry name" value="SNF2-rel_dom"/>
    <property type="match status" value="1"/>
</dbReference>
<reference evidence="7" key="1">
    <citation type="submission" date="2017-02" db="EMBL/GenBank/DDBJ databases">
        <authorList>
            <person name="Varghese N."/>
            <person name="Submissions S."/>
        </authorList>
    </citation>
    <scope>NUCLEOTIDE SEQUENCE [LARGE SCALE GENOMIC DNA]</scope>
    <source>
        <strain evidence="7">ATCC BAA-73</strain>
    </source>
</reference>
<keyword evidence="6" id="KW-0347">Helicase</keyword>
<dbReference type="CDD" id="cd18012">
    <property type="entry name" value="DEXQc_arch_SWI2_SNF2"/>
    <property type="match status" value="1"/>
</dbReference>
<dbReference type="GO" id="GO:0016787">
    <property type="term" value="F:hydrolase activity"/>
    <property type="evidence" value="ECO:0007669"/>
    <property type="project" value="UniProtKB-KW"/>
</dbReference>
<evidence type="ECO:0000256" key="1">
    <source>
        <dbReference type="ARBA" id="ARBA00022801"/>
    </source>
</evidence>
<dbReference type="RefSeq" id="WP_078810993.1">
    <property type="nucleotide sequence ID" value="NZ_FUWM01000028.1"/>
</dbReference>
<keyword evidence="2" id="KW-0862">Zinc</keyword>
<organism evidence="6 7">
    <name type="scientific">Selenihalanaerobacter shriftii</name>
    <dbReference type="NCBI Taxonomy" id="142842"/>
    <lineage>
        <taxon>Bacteria</taxon>
        <taxon>Bacillati</taxon>
        <taxon>Bacillota</taxon>
        <taxon>Clostridia</taxon>
        <taxon>Halanaerobiales</taxon>
        <taxon>Halobacteroidaceae</taxon>
        <taxon>Selenihalanaerobacter</taxon>
    </lineage>
</organism>
<dbReference type="InterPro" id="IPR038718">
    <property type="entry name" value="SNF2-like_sf"/>
</dbReference>
<evidence type="ECO:0000313" key="6">
    <source>
        <dbReference type="EMBL" id="SKA03640.1"/>
    </source>
</evidence>
<dbReference type="InterPro" id="IPR013663">
    <property type="entry name" value="Helicase_SWF/SNF/SWI_bac"/>
</dbReference>
<dbReference type="Pfam" id="PF00271">
    <property type="entry name" value="Helicase_C"/>
    <property type="match status" value="1"/>
</dbReference>
<accession>A0A1T4QIL9</accession>
<feature type="domain" description="SWIM-type" evidence="3">
    <location>
        <begin position="53"/>
        <end position="93"/>
    </location>
</feature>
<dbReference type="STRING" id="142842.SAMN02745118_02582"/>
<dbReference type="EMBL" id="FUWM01000028">
    <property type="protein sequence ID" value="SKA03640.1"/>
    <property type="molecule type" value="Genomic_DNA"/>
</dbReference>
<dbReference type="PROSITE" id="PS50966">
    <property type="entry name" value="ZF_SWIM"/>
    <property type="match status" value="1"/>
</dbReference>
<dbReference type="OrthoDB" id="9814088at2"/>
<dbReference type="PANTHER" id="PTHR10799">
    <property type="entry name" value="SNF2/RAD54 HELICASE FAMILY"/>
    <property type="match status" value="1"/>
</dbReference>
<evidence type="ECO:0000313" key="7">
    <source>
        <dbReference type="Proteomes" id="UP000190625"/>
    </source>
</evidence>
<keyword evidence="2" id="KW-0479">Metal-binding</keyword>